<reference evidence="2" key="3">
    <citation type="submission" date="2025-09" db="UniProtKB">
        <authorList>
            <consortium name="Ensembl"/>
        </authorList>
    </citation>
    <scope>IDENTIFICATION</scope>
    <source>
        <strain evidence="2">Guanapo</strain>
    </source>
</reference>
<dbReference type="PROSITE" id="PS50227">
    <property type="entry name" value="G_PROTEIN_RECEP_F2_3"/>
    <property type="match status" value="1"/>
</dbReference>
<reference evidence="2" key="2">
    <citation type="submission" date="2025-08" db="UniProtKB">
        <authorList>
            <consortium name="Ensembl"/>
        </authorList>
    </citation>
    <scope>IDENTIFICATION</scope>
    <source>
        <strain evidence="2">Guanapo</strain>
    </source>
</reference>
<name>A0A3P9PQ29_POERE</name>
<dbReference type="OMA" id="CAIFYCP"/>
<feature type="domain" description="G-protein coupled receptors family 2 profile 1" evidence="1">
    <location>
        <begin position="20"/>
        <end position="79"/>
    </location>
</feature>
<dbReference type="SUPFAM" id="SSF111418">
    <property type="entry name" value="Hormone receptor domain"/>
    <property type="match status" value="1"/>
</dbReference>
<dbReference type="InterPro" id="IPR017983">
    <property type="entry name" value="GPCR_2_secretin-like_CS"/>
</dbReference>
<evidence type="ECO:0000313" key="3">
    <source>
        <dbReference type="Proteomes" id="UP000242638"/>
    </source>
</evidence>
<evidence type="ECO:0000313" key="2">
    <source>
        <dbReference type="Ensembl" id="ENSPREP00000023971.1"/>
    </source>
</evidence>
<sequence>SFTLHHYHLYIYVKNGYLKLCLFSFSGSAVNYCNATWDGWLCWEDTEPGTTEQNCPDYFKDFDTRGEFLWSCRKRTFSD</sequence>
<dbReference type="Ensembl" id="ENSPRET00000024216.1">
    <property type="protein sequence ID" value="ENSPREP00000023971.1"/>
    <property type="gene ID" value="ENSPREG00000016193.1"/>
</dbReference>
<protein>
    <recommendedName>
        <fullName evidence="1">G-protein coupled receptors family 2 profile 1 domain-containing protein</fullName>
    </recommendedName>
</protein>
<evidence type="ECO:0000259" key="1">
    <source>
        <dbReference type="PROSITE" id="PS50227"/>
    </source>
</evidence>
<dbReference type="Bgee" id="ENSPREG00000016193">
    <property type="expression patterns" value="Expressed in caudal fin and 1 other cell type or tissue"/>
</dbReference>
<dbReference type="Gene3D" id="4.10.1240.10">
    <property type="entry name" value="GPCR, family 2, extracellular hormone receptor domain"/>
    <property type="match status" value="1"/>
</dbReference>
<proteinExistence type="predicted"/>
<dbReference type="AlphaFoldDB" id="A0A3P9PQ29"/>
<dbReference type="GO" id="GO:0004930">
    <property type="term" value="F:G protein-coupled receptor activity"/>
    <property type="evidence" value="ECO:0007669"/>
    <property type="project" value="InterPro"/>
</dbReference>
<dbReference type="Pfam" id="PF02793">
    <property type="entry name" value="HRM"/>
    <property type="match status" value="1"/>
</dbReference>
<keyword evidence="3" id="KW-1185">Reference proteome</keyword>
<organism evidence="2 3">
    <name type="scientific">Poecilia reticulata</name>
    <name type="common">Guppy</name>
    <name type="synonym">Acanthophacelus reticulatus</name>
    <dbReference type="NCBI Taxonomy" id="8081"/>
    <lineage>
        <taxon>Eukaryota</taxon>
        <taxon>Metazoa</taxon>
        <taxon>Chordata</taxon>
        <taxon>Craniata</taxon>
        <taxon>Vertebrata</taxon>
        <taxon>Euteleostomi</taxon>
        <taxon>Actinopterygii</taxon>
        <taxon>Neopterygii</taxon>
        <taxon>Teleostei</taxon>
        <taxon>Neoteleostei</taxon>
        <taxon>Acanthomorphata</taxon>
        <taxon>Ovalentaria</taxon>
        <taxon>Atherinomorphae</taxon>
        <taxon>Cyprinodontiformes</taxon>
        <taxon>Poeciliidae</taxon>
        <taxon>Poeciliinae</taxon>
        <taxon>Poecilia</taxon>
    </lineage>
</organism>
<dbReference type="InterPro" id="IPR036445">
    <property type="entry name" value="GPCR_2_extracell_dom_sf"/>
</dbReference>
<dbReference type="GO" id="GO:0016020">
    <property type="term" value="C:membrane"/>
    <property type="evidence" value="ECO:0007669"/>
    <property type="project" value="InterPro"/>
</dbReference>
<dbReference type="InterPro" id="IPR001879">
    <property type="entry name" value="GPCR_2_extracellular_dom"/>
</dbReference>
<accession>A0A3P9PQ29</accession>
<reference evidence="3" key="1">
    <citation type="submission" date="2013-11" db="EMBL/GenBank/DDBJ databases">
        <title>The genomic landscape of the Guanapo guppy.</title>
        <authorList>
            <person name="Kuenstner A."/>
            <person name="Dreyer C."/>
        </authorList>
    </citation>
    <scope>NUCLEOTIDE SEQUENCE</scope>
    <source>
        <strain evidence="3">Guanapo</strain>
    </source>
</reference>
<dbReference type="PROSITE" id="PS00649">
    <property type="entry name" value="G_PROTEIN_RECEP_F2_1"/>
    <property type="match status" value="1"/>
</dbReference>
<dbReference type="GeneTree" id="ENSGT00940000177895"/>
<dbReference type="STRING" id="8081.ENSPREP00000023971"/>
<dbReference type="Proteomes" id="UP000242638">
    <property type="component" value="Unassembled WGS sequence"/>
</dbReference>